<evidence type="ECO:0000313" key="2">
    <source>
        <dbReference type="Proteomes" id="UP000054166"/>
    </source>
</evidence>
<sequence>MTEPTYLEEETSQYRLTLDNGVHLSSAGYGGPPEVACLMQRPHLSLKKVLHRRSISTREFPLDHTQYYVLVD</sequence>
<keyword evidence="2" id="KW-1185">Reference proteome</keyword>
<reference evidence="2" key="2">
    <citation type="submission" date="2015-01" db="EMBL/GenBank/DDBJ databases">
        <title>Evolutionary Origins and Diversification of the Mycorrhizal Mutualists.</title>
        <authorList>
            <consortium name="DOE Joint Genome Institute"/>
            <consortium name="Mycorrhizal Genomics Consortium"/>
            <person name="Kohler A."/>
            <person name="Kuo A."/>
            <person name="Nagy L.G."/>
            <person name="Floudas D."/>
            <person name="Copeland A."/>
            <person name="Barry K.W."/>
            <person name="Cichocki N."/>
            <person name="Veneault-Fourrey C."/>
            <person name="LaButti K."/>
            <person name="Lindquist E.A."/>
            <person name="Lipzen A."/>
            <person name="Lundell T."/>
            <person name="Morin E."/>
            <person name="Murat C."/>
            <person name="Riley R."/>
            <person name="Ohm R."/>
            <person name="Sun H."/>
            <person name="Tunlid A."/>
            <person name="Henrissat B."/>
            <person name="Grigoriev I.V."/>
            <person name="Hibbett D.S."/>
            <person name="Martin F."/>
        </authorList>
    </citation>
    <scope>NUCLEOTIDE SEQUENCE [LARGE SCALE GENOMIC DNA]</scope>
    <source>
        <strain evidence="2">F 1598</strain>
    </source>
</reference>
<dbReference type="Proteomes" id="UP000054166">
    <property type="component" value="Unassembled WGS sequence"/>
</dbReference>
<dbReference type="AlphaFoldDB" id="A0A0C3GPB3"/>
<gene>
    <name evidence="1" type="ORF">PILCRDRAFT_810454</name>
</gene>
<organism evidence="1 2">
    <name type="scientific">Piloderma croceum (strain F 1598)</name>
    <dbReference type="NCBI Taxonomy" id="765440"/>
    <lineage>
        <taxon>Eukaryota</taxon>
        <taxon>Fungi</taxon>
        <taxon>Dikarya</taxon>
        <taxon>Basidiomycota</taxon>
        <taxon>Agaricomycotina</taxon>
        <taxon>Agaricomycetes</taxon>
        <taxon>Agaricomycetidae</taxon>
        <taxon>Atheliales</taxon>
        <taxon>Atheliaceae</taxon>
        <taxon>Piloderma</taxon>
    </lineage>
</organism>
<proteinExistence type="predicted"/>
<dbReference type="EMBL" id="KN832970">
    <property type="protein sequence ID" value="KIM92396.1"/>
    <property type="molecule type" value="Genomic_DNA"/>
</dbReference>
<dbReference type="InParanoid" id="A0A0C3GPB3"/>
<evidence type="ECO:0000313" key="1">
    <source>
        <dbReference type="EMBL" id="KIM92396.1"/>
    </source>
</evidence>
<reference evidence="1 2" key="1">
    <citation type="submission" date="2014-04" db="EMBL/GenBank/DDBJ databases">
        <authorList>
            <consortium name="DOE Joint Genome Institute"/>
            <person name="Kuo A."/>
            <person name="Tarkka M."/>
            <person name="Buscot F."/>
            <person name="Kohler A."/>
            <person name="Nagy L.G."/>
            <person name="Floudas D."/>
            <person name="Copeland A."/>
            <person name="Barry K.W."/>
            <person name="Cichocki N."/>
            <person name="Veneault-Fourrey C."/>
            <person name="LaButti K."/>
            <person name="Lindquist E.A."/>
            <person name="Lipzen A."/>
            <person name="Lundell T."/>
            <person name="Morin E."/>
            <person name="Murat C."/>
            <person name="Sun H."/>
            <person name="Tunlid A."/>
            <person name="Henrissat B."/>
            <person name="Grigoriev I.V."/>
            <person name="Hibbett D.S."/>
            <person name="Martin F."/>
            <person name="Nordberg H.P."/>
            <person name="Cantor M.N."/>
            <person name="Hua S.X."/>
        </authorList>
    </citation>
    <scope>NUCLEOTIDE SEQUENCE [LARGE SCALE GENOMIC DNA]</scope>
    <source>
        <strain evidence="1 2">F 1598</strain>
    </source>
</reference>
<name>A0A0C3GPB3_PILCF</name>
<protein>
    <submittedName>
        <fullName evidence="1">Uncharacterized protein</fullName>
    </submittedName>
</protein>
<accession>A0A0C3GPB3</accession>
<dbReference type="HOGENOM" id="CLU_2723056_0_0_1"/>